<dbReference type="NCBIfam" id="TIGR00165">
    <property type="entry name" value="S18"/>
    <property type="match status" value="1"/>
</dbReference>
<keyword evidence="4" id="KW-0699">rRNA-binding</keyword>
<evidence type="ECO:0000256" key="4">
    <source>
        <dbReference type="HAMAP-Rule" id="MF_00270"/>
    </source>
</evidence>
<dbReference type="PANTHER" id="PTHR13479">
    <property type="entry name" value="30S RIBOSOMAL PROTEIN S18"/>
    <property type="match status" value="1"/>
</dbReference>
<dbReference type="PANTHER" id="PTHR13479:SF40">
    <property type="entry name" value="SMALL RIBOSOMAL SUBUNIT PROTEIN BS18M"/>
    <property type="match status" value="1"/>
</dbReference>
<keyword evidence="4" id="KW-0694">RNA-binding</keyword>
<dbReference type="InterPro" id="IPR036870">
    <property type="entry name" value="Ribosomal_bS18_sf"/>
</dbReference>
<dbReference type="EMBL" id="LBOI01000009">
    <property type="protein sequence ID" value="KKP31447.1"/>
    <property type="molecule type" value="Genomic_DNA"/>
</dbReference>
<evidence type="ECO:0000256" key="3">
    <source>
        <dbReference type="ARBA" id="ARBA00023274"/>
    </source>
</evidence>
<comment type="function">
    <text evidence="4">Binds as a heterodimer with protein bS6 to the central domain of the 16S rRNA, where it helps stabilize the platform of the 30S subunit.</text>
</comment>
<dbReference type="Gene3D" id="4.10.640.10">
    <property type="entry name" value="Ribosomal protein S18"/>
    <property type="match status" value="1"/>
</dbReference>
<dbReference type="GO" id="GO:0022627">
    <property type="term" value="C:cytosolic small ribosomal subunit"/>
    <property type="evidence" value="ECO:0007669"/>
    <property type="project" value="TreeGrafter"/>
</dbReference>
<dbReference type="SUPFAM" id="SSF46911">
    <property type="entry name" value="Ribosomal protein S18"/>
    <property type="match status" value="1"/>
</dbReference>
<name>A0A0G0BK65_9BACT</name>
<evidence type="ECO:0000313" key="7">
    <source>
        <dbReference type="Proteomes" id="UP000034803"/>
    </source>
</evidence>
<gene>
    <name evidence="4" type="primary">rpsR</name>
    <name evidence="6" type="ORF">UR21_C0009G0028</name>
</gene>
<dbReference type="AlphaFoldDB" id="A0A0G0BK65"/>
<comment type="similarity">
    <text evidence="1 4 5">Belongs to the bacterial ribosomal protein bS18 family.</text>
</comment>
<protein>
    <recommendedName>
        <fullName evidence="4">Small ribosomal subunit protein bS18</fullName>
    </recommendedName>
</protein>
<dbReference type="Proteomes" id="UP000034803">
    <property type="component" value="Unassembled WGS sequence"/>
</dbReference>
<dbReference type="InterPro" id="IPR001648">
    <property type="entry name" value="Ribosomal_bS18"/>
</dbReference>
<evidence type="ECO:0000256" key="2">
    <source>
        <dbReference type="ARBA" id="ARBA00022980"/>
    </source>
</evidence>
<evidence type="ECO:0000256" key="5">
    <source>
        <dbReference type="RuleBase" id="RU003910"/>
    </source>
</evidence>
<proteinExistence type="inferred from homology"/>
<dbReference type="PRINTS" id="PR00974">
    <property type="entry name" value="RIBOSOMALS18"/>
</dbReference>
<dbReference type="GO" id="GO:0006412">
    <property type="term" value="P:translation"/>
    <property type="evidence" value="ECO:0007669"/>
    <property type="project" value="UniProtKB-UniRule"/>
</dbReference>
<organism evidence="6 7">
    <name type="scientific">Candidatus Woesebacteria bacterium GW2011_GWC2_31_9</name>
    <dbReference type="NCBI Taxonomy" id="1618586"/>
    <lineage>
        <taxon>Bacteria</taxon>
        <taxon>Candidatus Woeseibacteriota</taxon>
    </lineage>
</organism>
<evidence type="ECO:0000313" key="6">
    <source>
        <dbReference type="EMBL" id="KKP31447.1"/>
    </source>
</evidence>
<keyword evidence="2 4" id="KW-0689">Ribosomal protein</keyword>
<dbReference type="Pfam" id="PF01084">
    <property type="entry name" value="Ribosomal_S18"/>
    <property type="match status" value="1"/>
</dbReference>
<comment type="subunit">
    <text evidence="4">Part of the 30S ribosomal subunit. Forms a tight heterodimer with protein bS6.</text>
</comment>
<dbReference type="GO" id="GO:0070181">
    <property type="term" value="F:small ribosomal subunit rRNA binding"/>
    <property type="evidence" value="ECO:0007669"/>
    <property type="project" value="TreeGrafter"/>
</dbReference>
<accession>A0A0G0BK65</accession>
<dbReference type="GO" id="GO:0003735">
    <property type="term" value="F:structural constituent of ribosome"/>
    <property type="evidence" value="ECO:0007669"/>
    <property type="project" value="InterPro"/>
</dbReference>
<reference evidence="6 7" key="1">
    <citation type="journal article" date="2015" name="Nature">
        <title>rRNA introns, odd ribosomes, and small enigmatic genomes across a large radiation of phyla.</title>
        <authorList>
            <person name="Brown C.T."/>
            <person name="Hug L.A."/>
            <person name="Thomas B.C."/>
            <person name="Sharon I."/>
            <person name="Castelle C.J."/>
            <person name="Singh A."/>
            <person name="Wilkins M.J."/>
            <person name="Williams K.H."/>
            <person name="Banfield J.F."/>
        </authorList>
    </citation>
    <scope>NUCLEOTIDE SEQUENCE [LARGE SCALE GENOMIC DNA]</scope>
</reference>
<comment type="caution">
    <text evidence="6">The sequence shown here is derived from an EMBL/GenBank/DDBJ whole genome shotgun (WGS) entry which is preliminary data.</text>
</comment>
<sequence>MPAKKKFKKQIKKLRPVSTKCVYCETKAIPSYKNYDLLSRYLSDRGRIFSRDRSGICAKHQRKMADEIQRARFLGLLPF</sequence>
<dbReference type="HAMAP" id="MF_00270">
    <property type="entry name" value="Ribosomal_bS18"/>
    <property type="match status" value="1"/>
</dbReference>
<evidence type="ECO:0000256" key="1">
    <source>
        <dbReference type="ARBA" id="ARBA00005589"/>
    </source>
</evidence>
<keyword evidence="3 4" id="KW-0687">Ribonucleoprotein</keyword>